<dbReference type="EMBL" id="ML119728">
    <property type="protein sequence ID" value="RPA77341.1"/>
    <property type="molecule type" value="Genomic_DNA"/>
</dbReference>
<dbReference type="Proteomes" id="UP000275078">
    <property type="component" value="Unassembled WGS sequence"/>
</dbReference>
<accession>A0A3N4HZH5</accession>
<organism evidence="2 3">
    <name type="scientific">Ascobolus immersus RN42</name>
    <dbReference type="NCBI Taxonomy" id="1160509"/>
    <lineage>
        <taxon>Eukaryota</taxon>
        <taxon>Fungi</taxon>
        <taxon>Dikarya</taxon>
        <taxon>Ascomycota</taxon>
        <taxon>Pezizomycotina</taxon>
        <taxon>Pezizomycetes</taxon>
        <taxon>Pezizales</taxon>
        <taxon>Ascobolaceae</taxon>
        <taxon>Ascobolus</taxon>
    </lineage>
</organism>
<feature type="compositionally biased region" description="Basic and acidic residues" evidence="1">
    <location>
        <begin position="200"/>
        <end position="210"/>
    </location>
</feature>
<evidence type="ECO:0000313" key="2">
    <source>
        <dbReference type="EMBL" id="RPA77341.1"/>
    </source>
</evidence>
<sequence>MSLVAATQHLIANAPLLHTLTRRQTQHGNNSVTLPDGQVIETPFRCDHVKPDPSTEDYQMPICPATRDMSIDCMFPDGTIDSAFTDRDSCVDYCNAMFNGTYQSSWLECFKDGCKDFEDKKETNLEAIQISTEAQRSICIPLGLTSGKETKWGNSTIVNPFKNVTDTDDGTTDSSSSAPPTTSPTGTPVKEDDKEDEKEDEKGSDKAATEDKDESAAAGLGVKKGALVLAVVFGSLFSGLML</sequence>
<evidence type="ECO:0000256" key="1">
    <source>
        <dbReference type="SAM" id="MobiDB-lite"/>
    </source>
</evidence>
<gene>
    <name evidence="2" type="ORF">BJ508DRAFT_417162</name>
</gene>
<reference evidence="2 3" key="1">
    <citation type="journal article" date="2018" name="Nat. Ecol. Evol.">
        <title>Pezizomycetes genomes reveal the molecular basis of ectomycorrhizal truffle lifestyle.</title>
        <authorList>
            <person name="Murat C."/>
            <person name="Payen T."/>
            <person name="Noel B."/>
            <person name="Kuo A."/>
            <person name="Morin E."/>
            <person name="Chen J."/>
            <person name="Kohler A."/>
            <person name="Krizsan K."/>
            <person name="Balestrini R."/>
            <person name="Da Silva C."/>
            <person name="Montanini B."/>
            <person name="Hainaut M."/>
            <person name="Levati E."/>
            <person name="Barry K.W."/>
            <person name="Belfiori B."/>
            <person name="Cichocki N."/>
            <person name="Clum A."/>
            <person name="Dockter R.B."/>
            <person name="Fauchery L."/>
            <person name="Guy J."/>
            <person name="Iotti M."/>
            <person name="Le Tacon F."/>
            <person name="Lindquist E.A."/>
            <person name="Lipzen A."/>
            <person name="Malagnac F."/>
            <person name="Mello A."/>
            <person name="Molinier V."/>
            <person name="Miyauchi S."/>
            <person name="Poulain J."/>
            <person name="Riccioni C."/>
            <person name="Rubini A."/>
            <person name="Sitrit Y."/>
            <person name="Splivallo R."/>
            <person name="Traeger S."/>
            <person name="Wang M."/>
            <person name="Zifcakova L."/>
            <person name="Wipf D."/>
            <person name="Zambonelli A."/>
            <person name="Paolocci F."/>
            <person name="Nowrousian M."/>
            <person name="Ottonello S."/>
            <person name="Baldrian P."/>
            <person name="Spatafora J.W."/>
            <person name="Henrissat B."/>
            <person name="Nagy L.G."/>
            <person name="Aury J.M."/>
            <person name="Wincker P."/>
            <person name="Grigoriev I.V."/>
            <person name="Bonfante P."/>
            <person name="Martin F.M."/>
        </authorList>
    </citation>
    <scope>NUCLEOTIDE SEQUENCE [LARGE SCALE GENOMIC DNA]</scope>
    <source>
        <strain evidence="2 3">RN42</strain>
    </source>
</reference>
<feature type="compositionally biased region" description="Low complexity" evidence="1">
    <location>
        <begin position="172"/>
        <end position="188"/>
    </location>
</feature>
<protein>
    <submittedName>
        <fullName evidence="2">Uncharacterized protein</fullName>
    </submittedName>
</protein>
<feature type="region of interest" description="Disordered" evidence="1">
    <location>
        <begin position="157"/>
        <end position="217"/>
    </location>
</feature>
<keyword evidence="3" id="KW-1185">Reference proteome</keyword>
<proteinExistence type="predicted"/>
<dbReference type="AlphaFoldDB" id="A0A3N4HZH5"/>
<evidence type="ECO:0000313" key="3">
    <source>
        <dbReference type="Proteomes" id="UP000275078"/>
    </source>
</evidence>
<name>A0A3N4HZH5_ASCIM</name>